<dbReference type="AlphaFoldDB" id="A0A6S6WKT4"/>
<reference evidence="2 3" key="1">
    <citation type="submission" date="2020-02" db="EMBL/GenBank/DDBJ databases">
        <authorList>
            <person name="Rodrigo-Torres L."/>
            <person name="Arahal R. D."/>
            <person name="Lucena T."/>
        </authorList>
    </citation>
    <scope>NUCLEOTIDE SEQUENCE [LARGE SCALE GENOMIC DNA]</scope>
    <source>
        <strain evidence="2 3">CECT 9734</strain>
    </source>
</reference>
<dbReference type="EMBL" id="CADCXY010000001">
    <property type="protein sequence ID" value="CAB0150390.1"/>
    <property type="molecule type" value="Genomic_DNA"/>
</dbReference>
<evidence type="ECO:0000313" key="2">
    <source>
        <dbReference type="EMBL" id="CAB0150390.1"/>
    </source>
</evidence>
<organism evidence="2 3">
    <name type="scientific">Pseudidiomarina piscicola</name>
    <dbReference type="NCBI Taxonomy" id="2614830"/>
    <lineage>
        <taxon>Bacteria</taxon>
        <taxon>Pseudomonadati</taxon>
        <taxon>Pseudomonadota</taxon>
        <taxon>Gammaproteobacteria</taxon>
        <taxon>Alteromonadales</taxon>
        <taxon>Idiomarinaceae</taxon>
        <taxon>Pseudidiomarina</taxon>
    </lineage>
</organism>
<evidence type="ECO:0000313" key="3">
    <source>
        <dbReference type="Proteomes" id="UP000481517"/>
    </source>
</evidence>
<dbReference type="SUPFAM" id="SSF50630">
    <property type="entry name" value="Acid proteases"/>
    <property type="match status" value="1"/>
</dbReference>
<accession>A0A6S6WKT4</accession>
<dbReference type="Pfam" id="PF13650">
    <property type="entry name" value="Asp_protease_2"/>
    <property type="match status" value="1"/>
</dbReference>
<gene>
    <name evidence="2" type="ORF">PSI9734_00944</name>
</gene>
<name>A0A6S6WKT4_9GAMM</name>
<evidence type="ECO:0008006" key="4">
    <source>
        <dbReference type="Google" id="ProtNLM"/>
    </source>
</evidence>
<feature type="chain" id="PRO_5028868493" description="Signal protein PDZ" evidence="1">
    <location>
        <begin position="19"/>
        <end position="297"/>
    </location>
</feature>
<dbReference type="Proteomes" id="UP000481517">
    <property type="component" value="Unassembled WGS sequence"/>
</dbReference>
<protein>
    <recommendedName>
        <fullName evidence="4">Signal protein PDZ</fullName>
    </recommendedName>
</protein>
<proteinExistence type="predicted"/>
<dbReference type="Pfam" id="PF08284">
    <property type="entry name" value="RVP_2"/>
    <property type="match status" value="1"/>
</dbReference>
<keyword evidence="3" id="KW-1185">Reference proteome</keyword>
<dbReference type="Gene3D" id="2.40.70.10">
    <property type="entry name" value="Acid Proteases"/>
    <property type="match status" value="2"/>
</dbReference>
<dbReference type="RefSeq" id="WP_173919921.1">
    <property type="nucleotide sequence ID" value="NZ_CADCXY010000001.1"/>
</dbReference>
<dbReference type="InterPro" id="IPR021109">
    <property type="entry name" value="Peptidase_aspartic_dom_sf"/>
</dbReference>
<evidence type="ECO:0000256" key="1">
    <source>
        <dbReference type="SAM" id="SignalP"/>
    </source>
</evidence>
<sequence>MRSVLYFILILMSFTATAGVSDWIPFEHRNGQVLVEVKVNGIDSYAIMDSGASVNLINQNFIDHHQLNLEKLRGTILVQGVHEKSERDMFRDVPTEMFGQNLELDYVAGDFAEHQIALIIGAPVLDKFVFQFDYPNSQLRLIDHDSIDLLEVKNIPMRSRRDYGQPIVNVNLNDEVEAWMILDTGASTGLYLQREIAEEHGWLESFTTEKGRSRGVNTIAEVESFILPLFEFGPYLLEDIRVTVPKAGVRADFGKNRSQLNSRVRGVKVDGLIGYDVLKHFILTIDYKNGRGHIHAP</sequence>
<feature type="signal peptide" evidence="1">
    <location>
        <begin position="1"/>
        <end position="18"/>
    </location>
</feature>
<keyword evidence="1" id="KW-0732">Signal</keyword>